<gene>
    <name evidence="9" type="ORF">nbrc107697_11980</name>
</gene>
<feature type="transmembrane region" description="Helical" evidence="7">
    <location>
        <begin position="180"/>
        <end position="199"/>
    </location>
</feature>
<evidence type="ECO:0000256" key="3">
    <source>
        <dbReference type="ARBA" id="ARBA00022475"/>
    </source>
</evidence>
<dbReference type="Pfam" id="PF03176">
    <property type="entry name" value="MMPL"/>
    <property type="match status" value="2"/>
</dbReference>
<dbReference type="Gene3D" id="1.20.1640.10">
    <property type="entry name" value="Multidrug efflux transporter AcrB transmembrane domain"/>
    <property type="match status" value="2"/>
</dbReference>
<keyword evidence="10" id="KW-1185">Reference proteome</keyword>
<feature type="transmembrane region" description="Helical" evidence="7">
    <location>
        <begin position="235"/>
        <end position="256"/>
    </location>
</feature>
<keyword evidence="4 7" id="KW-0812">Transmembrane</keyword>
<evidence type="ECO:0000259" key="8">
    <source>
        <dbReference type="PROSITE" id="PS50156"/>
    </source>
</evidence>
<dbReference type="EMBL" id="BJOU01000001">
    <property type="protein sequence ID" value="GED97159.1"/>
    <property type="molecule type" value="Genomic_DNA"/>
</dbReference>
<evidence type="ECO:0000313" key="9">
    <source>
        <dbReference type="EMBL" id="GED97159.1"/>
    </source>
</evidence>
<feature type="transmembrane region" description="Helical" evidence="7">
    <location>
        <begin position="311"/>
        <end position="332"/>
    </location>
</feature>
<feature type="domain" description="SSD" evidence="8">
    <location>
        <begin position="205"/>
        <end position="334"/>
    </location>
</feature>
<dbReference type="InterPro" id="IPR004869">
    <property type="entry name" value="MMPL_dom"/>
</dbReference>
<feature type="transmembrane region" description="Helical" evidence="7">
    <location>
        <begin position="543"/>
        <end position="564"/>
    </location>
</feature>
<organism evidence="9 10">
    <name type="scientific">Gordonia crocea</name>
    <dbReference type="NCBI Taxonomy" id="589162"/>
    <lineage>
        <taxon>Bacteria</taxon>
        <taxon>Bacillati</taxon>
        <taxon>Actinomycetota</taxon>
        <taxon>Actinomycetes</taxon>
        <taxon>Mycobacteriales</taxon>
        <taxon>Gordoniaceae</taxon>
        <taxon>Gordonia</taxon>
    </lineage>
</organism>
<dbReference type="OrthoDB" id="7051771at2"/>
<name>A0A7I9UW00_9ACTN</name>
<comment type="subcellular location">
    <subcellularLocation>
        <location evidence="1">Cell membrane</location>
        <topology evidence="1">Multi-pass membrane protein</topology>
    </subcellularLocation>
</comment>
<dbReference type="InterPro" id="IPR000731">
    <property type="entry name" value="SSD"/>
</dbReference>
<evidence type="ECO:0000256" key="7">
    <source>
        <dbReference type="SAM" id="Phobius"/>
    </source>
</evidence>
<feature type="transmembrane region" description="Helical" evidence="7">
    <location>
        <begin position="378"/>
        <end position="399"/>
    </location>
</feature>
<keyword evidence="5 7" id="KW-1133">Transmembrane helix</keyword>
<dbReference type="Proteomes" id="UP000444980">
    <property type="component" value="Unassembled WGS sequence"/>
</dbReference>
<evidence type="ECO:0000256" key="4">
    <source>
        <dbReference type="ARBA" id="ARBA00022692"/>
    </source>
</evidence>
<proteinExistence type="inferred from homology"/>
<feature type="transmembrane region" description="Helical" evidence="7">
    <location>
        <begin position="569"/>
        <end position="587"/>
    </location>
</feature>
<evidence type="ECO:0000256" key="5">
    <source>
        <dbReference type="ARBA" id="ARBA00022989"/>
    </source>
</evidence>
<feature type="transmembrane region" description="Helical" evidence="7">
    <location>
        <begin position="284"/>
        <end position="305"/>
    </location>
</feature>
<feature type="transmembrane region" description="Helical" evidence="7">
    <location>
        <begin position="206"/>
        <end position="229"/>
    </location>
</feature>
<comment type="caution">
    <text evidence="9">The sequence shown here is derived from an EMBL/GenBank/DDBJ whole genome shotgun (WGS) entry which is preliminary data.</text>
</comment>
<feature type="transmembrane region" description="Helical" evidence="7">
    <location>
        <begin position="648"/>
        <end position="674"/>
    </location>
</feature>
<dbReference type="PANTHER" id="PTHR33406">
    <property type="entry name" value="MEMBRANE PROTEIN MJ1562-RELATED"/>
    <property type="match status" value="1"/>
</dbReference>
<keyword evidence="3" id="KW-1003">Cell membrane</keyword>
<protein>
    <submittedName>
        <fullName evidence="9">Membrane protein</fullName>
    </submittedName>
</protein>
<reference evidence="10" key="1">
    <citation type="submission" date="2019-06" db="EMBL/GenBank/DDBJ databases">
        <title>Gordonia isolated from sludge of a wastewater treatment plant.</title>
        <authorList>
            <person name="Tamura T."/>
            <person name="Aoyama K."/>
            <person name="Kang Y."/>
            <person name="Saito S."/>
            <person name="Akiyama N."/>
            <person name="Yazawa K."/>
            <person name="Gonoi T."/>
            <person name="Mikami Y."/>
        </authorList>
    </citation>
    <scope>NUCLEOTIDE SEQUENCE [LARGE SCALE GENOMIC DNA]</scope>
    <source>
        <strain evidence="10">NBRC 107697</strain>
    </source>
</reference>
<accession>A0A7I9UW00</accession>
<sequence length="734" mass="79125">MVERLTRAVLAAPRTVLVGALALLVLFGLYGGGVASHLLSGGFEDPHAESAQATKILEDEYQRGGIPVIFKIDAPNRDVTADPVVGRVGKQLVEDLKQYDFIQDPVLSIWTDPVAARNLISKDKSSTLVVVPLDGGEDAAPGHAEDLAERFGGERDGVRITPTGQGKVFADTNTQVSKDLFLAEAIAIPISFIALVIIFGGVIAALLPLAVGIFSIVGTLALLRVFALFADVSIFTMNLATAMGLALAIDYTLLIITRYREEVAGGLTREAAIHRAMATSGRTVTFSAITVGLSLSGLLLFPQYFLRSFAYAGLAVVVVALLGSLVITPALLKVLGDRIDALDLRKPVRRALGRPERGFVPTEQTWWYRFVQWVLRRAAPVMLITTVVLLILGAPFLSIKLGFPDDRILPTSHASRVAMNEIRDDYERKLGGEVTIVITGSTDAAVDDYAARLSKVADVDAVTSPDALFVDGRAAAPRKSEDRHGEYRILTVTSNTDPLQDSGKTLLANLREVAKPDADVKFTGTAAATEDTVASIYRHLPWVLLWVAVTTFILLFLFTGSVVLPLKALVLNLLSLSATFGAIVWIFQDGHFGALGTTATGFITATMPILMFCVAFGLSMDYEVFLLGRIREEWLKSGKTRADSDHAVAFGLANTGRVITAAALLMAIVFAAMMASQVSFMRMFGFGLTIAVLMDATLIRMLLVPAFMRLAGRANWWAPAPLRKLHDKIGLSES</sequence>
<keyword evidence="6 7" id="KW-0472">Membrane</keyword>
<dbReference type="PANTHER" id="PTHR33406:SF11">
    <property type="entry name" value="MEMBRANE PROTEIN SCO6666-RELATED"/>
    <property type="match status" value="1"/>
</dbReference>
<evidence type="ECO:0000313" key="10">
    <source>
        <dbReference type="Proteomes" id="UP000444980"/>
    </source>
</evidence>
<dbReference type="InterPro" id="IPR050545">
    <property type="entry name" value="Mycobact_MmpL"/>
</dbReference>
<dbReference type="PROSITE" id="PS50156">
    <property type="entry name" value="SSD"/>
    <property type="match status" value="1"/>
</dbReference>
<comment type="similarity">
    <text evidence="2">Belongs to the resistance-nodulation-cell division (RND) (TC 2.A.6) family. MmpL subfamily.</text>
</comment>
<evidence type="ECO:0000256" key="2">
    <source>
        <dbReference type="ARBA" id="ARBA00010157"/>
    </source>
</evidence>
<dbReference type="AlphaFoldDB" id="A0A7I9UW00"/>
<dbReference type="SUPFAM" id="SSF82866">
    <property type="entry name" value="Multidrug efflux transporter AcrB transmembrane domain"/>
    <property type="match status" value="2"/>
</dbReference>
<evidence type="ECO:0000256" key="1">
    <source>
        <dbReference type="ARBA" id="ARBA00004651"/>
    </source>
</evidence>
<feature type="transmembrane region" description="Helical" evidence="7">
    <location>
        <begin position="607"/>
        <end position="627"/>
    </location>
</feature>
<evidence type="ECO:0000256" key="6">
    <source>
        <dbReference type="ARBA" id="ARBA00023136"/>
    </source>
</evidence>
<dbReference type="RefSeq" id="WP_161926524.1">
    <property type="nucleotide sequence ID" value="NZ_BJOU01000001.1"/>
</dbReference>
<feature type="transmembrane region" description="Helical" evidence="7">
    <location>
        <begin position="680"/>
        <end position="703"/>
    </location>
</feature>
<dbReference type="GO" id="GO:0005886">
    <property type="term" value="C:plasma membrane"/>
    <property type="evidence" value="ECO:0007669"/>
    <property type="project" value="UniProtKB-SubCell"/>
</dbReference>